<dbReference type="Proteomes" id="UP000317691">
    <property type="component" value="Unassembled WGS sequence"/>
</dbReference>
<feature type="transmembrane region" description="Helical" evidence="6">
    <location>
        <begin position="272"/>
        <end position="292"/>
    </location>
</feature>
<dbReference type="InterPro" id="IPR000620">
    <property type="entry name" value="EamA_dom"/>
</dbReference>
<keyword evidence="4 6" id="KW-1133">Transmembrane helix</keyword>
<evidence type="ECO:0000313" key="9">
    <source>
        <dbReference type="Proteomes" id="UP000317691"/>
    </source>
</evidence>
<feature type="transmembrane region" description="Helical" evidence="6">
    <location>
        <begin position="183"/>
        <end position="202"/>
    </location>
</feature>
<dbReference type="SUPFAM" id="SSF103481">
    <property type="entry name" value="Multidrug resistance efflux transporter EmrE"/>
    <property type="match status" value="2"/>
</dbReference>
<dbReference type="EMBL" id="VBOZ01000008">
    <property type="protein sequence ID" value="TMQ66778.1"/>
    <property type="molecule type" value="Genomic_DNA"/>
</dbReference>
<dbReference type="AlphaFoldDB" id="A0A538TT46"/>
<evidence type="ECO:0000256" key="2">
    <source>
        <dbReference type="ARBA" id="ARBA00007362"/>
    </source>
</evidence>
<dbReference type="Gene3D" id="1.10.3730.20">
    <property type="match status" value="1"/>
</dbReference>
<feature type="transmembrane region" description="Helical" evidence="6">
    <location>
        <begin position="89"/>
        <end position="113"/>
    </location>
</feature>
<keyword evidence="5 6" id="KW-0472">Membrane</keyword>
<feature type="domain" description="EamA" evidence="7">
    <location>
        <begin position="211"/>
        <end position="345"/>
    </location>
</feature>
<sequence>MRYLRAWQDTPSAPLGATVPSRRQGAVVPSRRVAPVAAERVRSEVAPIRSPTPSPGASILQKKRVAFALAANQLLSSGTHLIAKGAMTAIGPLPVALLRFAAASAALLFYQRFRAGAESLARRDVPLILFLGFLVVPVNQGCFLFGLSHSTPSHAALLYALTPVVVLLLAGRILRERGTWSKLAGMAVAFAGVVVILVERGLKRDLGVFAGDLLILAAVFGWSLYTVLSKPLLARHDPMTVTTWAIVSGTALCLPAFFIPGALPPLRTIGPAVWGGIFYLAIGTSVIAYPLWMYALRHLEASKVAVATNTQPILTAALSWIFLREQLTPGFFVGAALILAGVTWVETRRSA</sequence>
<evidence type="ECO:0000256" key="3">
    <source>
        <dbReference type="ARBA" id="ARBA00022692"/>
    </source>
</evidence>
<dbReference type="PANTHER" id="PTHR32322:SF2">
    <property type="entry name" value="EAMA DOMAIN-CONTAINING PROTEIN"/>
    <property type="match status" value="1"/>
</dbReference>
<keyword evidence="3 6" id="KW-0812">Transmembrane</keyword>
<comment type="similarity">
    <text evidence="2">Belongs to the EamA transporter family.</text>
</comment>
<feature type="transmembrane region" description="Helical" evidence="6">
    <location>
        <begin position="240"/>
        <end position="260"/>
    </location>
</feature>
<dbReference type="InterPro" id="IPR037185">
    <property type="entry name" value="EmrE-like"/>
</dbReference>
<gene>
    <name evidence="8" type="ORF">E6K79_02410</name>
</gene>
<dbReference type="Pfam" id="PF00892">
    <property type="entry name" value="EamA"/>
    <property type="match status" value="2"/>
</dbReference>
<feature type="domain" description="EamA" evidence="7">
    <location>
        <begin position="71"/>
        <end position="197"/>
    </location>
</feature>
<evidence type="ECO:0000313" key="8">
    <source>
        <dbReference type="EMBL" id="TMQ66778.1"/>
    </source>
</evidence>
<evidence type="ECO:0000256" key="1">
    <source>
        <dbReference type="ARBA" id="ARBA00004141"/>
    </source>
</evidence>
<evidence type="ECO:0000256" key="6">
    <source>
        <dbReference type="SAM" id="Phobius"/>
    </source>
</evidence>
<feature type="transmembrane region" description="Helical" evidence="6">
    <location>
        <begin position="153"/>
        <end position="171"/>
    </location>
</feature>
<comment type="caution">
    <text evidence="8">The sequence shown here is derived from an EMBL/GenBank/DDBJ whole genome shotgun (WGS) entry which is preliminary data.</text>
</comment>
<evidence type="ECO:0000256" key="5">
    <source>
        <dbReference type="ARBA" id="ARBA00023136"/>
    </source>
</evidence>
<dbReference type="InterPro" id="IPR050638">
    <property type="entry name" value="AA-Vitamin_Transporters"/>
</dbReference>
<evidence type="ECO:0000256" key="4">
    <source>
        <dbReference type="ARBA" id="ARBA00022989"/>
    </source>
</evidence>
<proteinExistence type="inferred from homology"/>
<dbReference type="PANTHER" id="PTHR32322">
    <property type="entry name" value="INNER MEMBRANE TRANSPORTER"/>
    <property type="match status" value="1"/>
</dbReference>
<feature type="transmembrane region" description="Helical" evidence="6">
    <location>
        <begin position="329"/>
        <end position="345"/>
    </location>
</feature>
<evidence type="ECO:0000259" key="7">
    <source>
        <dbReference type="Pfam" id="PF00892"/>
    </source>
</evidence>
<feature type="transmembrane region" description="Helical" evidence="6">
    <location>
        <begin position="125"/>
        <end position="147"/>
    </location>
</feature>
<dbReference type="GO" id="GO:0016020">
    <property type="term" value="C:membrane"/>
    <property type="evidence" value="ECO:0007669"/>
    <property type="project" value="UniProtKB-SubCell"/>
</dbReference>
<comment type="subcellular location">
    <subcellularLocation>
        <location evidence="1">Membrane</location>
        <topology evidence="1">Multi-pass membrane protein</topology>
    </subcellularLocation>
</comment>
<accession>A0A538TT46</accession>
<name>A0A538TT46_UNCEI</name>
<reference evidence="8 9" key="1">
    <citation type="journal article" date="2019" name="Nat. Microbiol.">
        <title>Mediterranean grassland soil C-N compound turnover is dependent on rainfall and depth, and is mediated by genomically divergent microorganisms.</title>
        <authorList>
            <person name="Diamond S."/>
            <person name="Andeer P.F."/>
            <person name="Li Z."/>
            <person name="Crits-Christoph A."/>
            <person name="Burstein D."/>
            <person name="Anantharaman K."/>
            <person name="Lane K.R."/>
            <person name="Thomas B.C."/>
            <person name="Pan C."/>
            <person name="Northen T.R."/>
            <person name="Banfield J.F."/>
        </authorList>
    </citation>
    <scope>NUCLEOTIDE SEQUENCE [LARGE SCALE GENOMIC DNA]</scope>
    <source>
        <strain evidence="8">WS_9</strain>
    </source>
</reference>
<protein>
    <submittedName>
        <fullName evidence="8">DMT family transporter</fullName>
    </submittedName>
</protein>
<organism evidence="8 9">
    <name type="scientific">Eiseniibacteriota bacterium</name>
    <dbReference type="NCBI Taxonomy" id="2212470"/>
    <lineage>
        <taxon>Bacteria</taxon>
        <taxon>Candidatus Eiseniibacteriota</taxon>
    </lineage>
</organism>
<feature type="transmembrane region" description="Helical" evidence="6">
    <location>
        <begin position="208"/>
        <end position="228"/>
    </location>
</feature>